<dbReference type="RefSeq" id="WP_172602006.1">
    <property type="nucleotide sequence ID" value="NZ_LR216287.1"/>
</dbReference>
<dbReference type="OrthoDB" id="378805at2157"/>
<evidence type="ECO:0000313" key="2">
    <source>
        <dbReference type="Proteomes" id="UP000294299"/>
    </source>
</evidence>
<name>A0A484I6S1_9ARCH</name>
<reference evidence="1 2" key="1">
    <citation type="submission" date="2019-02" db="EMBL/GenBank/DDBJ databases">
        <authorList>
            <person name="Lehtovirta-Morley E L."/>
        </authorList>
    </citation>
    <scope>NUCLEOTIDE SEQUENCE [LARGE SCALE GENOMIC DNA]</scope>
    <source>
        <strain evidence="1">NFRAN1</strain>
    </source>
</reference>
<organism evidence="1 2">
    <name type="scientific">Candidatus Nitrosocosmicus franklandianus</name>
    <dbReference type="NCBI Taxonomy" id="1798806"/>
    <lineage>
        <taxon>Archaea</taxon>
        <taxon>Nitrososphaerota</taxon>
        <taxon>Nitrososphaeria</taxon>
        <taxon>Nitrososphaerales</taxon>
        <taxon>Nitrososphaeraceae</taxon>
        <taxon>Candidatus Nitrosocosmicus</taxon>
    </lineage>
</organism>
<dbReference type="EMBL" id="LR216287">
    <property type="protein sequence ID" value="VFJ12489.1"/>
    <property type="molecule type" value="Genomic_DNA"/>
</dbReference>
<gene>
    <name evidence="1" type="ORF">NFRAN_0168</name>
</gene>
<proteinExistence type="predicted"/>
<keyword evidence="2" id="KW-1185">Reference proteome</keyword>
<dbReference type="GeneID" id="39419750"/>
<sequence length="94" mass="10826">MDSKVQASKAKSTRRRVLEYIIDETMLKVGSEFVWLWVATEPDRKQANSRTVYLSKERNMFVAERFISGLVKIHGIHTVSTDDEVLGIQWPVDS</sequence>
<evidence type="ECO:0008006" key="3">
    <source>
        <dbReference type="Google" id="ProtNLM"/>
    </source>
</evidence>
<dbReference type="AlphaFoldDB" id="A0A484I6S1"/>
<protein>
    <recommendedName>
        <fullName evidence="3">DDE domain-containing protein</fullName>
    </recommendedName>
</protein>
<dbReference type="KEGG" id="nfn:NFRAN_0168"/>
<accession>A0A484I6S1</accession>
<dbReference type="Proteomes" id="UP000294299">
    <property type="component" value="Chromosome NFRAN"/>
</dbReference>
<evidence type="ECO:0000313" key="1">
    <source>
        <dbReference type="EMBL" id="VFJ12489.1"/>
    </source>
</evidence>